<dbReference type="AlphaFoldDB" id="A0A2N8TMC8"/>
<proteinExistence type="predicted"/>
<dbReference type="Proteomes" id="UP000235943">
    <property type="component" value="Unassembled WGS sequence"/>
</dbReference>
<dbReference type="EMBL" id="POUC01000163">
    <property type="protein sequence ID" value="PNG20129.1"/>
    <property type="molecule type" value="Genomic_DNA"/>
</dbReference>
<protein>
    <submittedName>
        <fullName evidence="1">Uncharacterized protein</fullName>
    </submittedName>
</protein>
<name>A0A2N8TMC8_9ACTN</name>
<evidence type="ECO:0000313" key="2">
    <source>
        <dbReference type="Proteomes" id="UP000235943"/>
    </source>
</evidence>
<organism evidence="1 2">
    <name type="scientific">Streptomyces cahuitamycinicus</name>
    <dbReference type="NCBI Taxonomy" id="2070367"/>
    <lineage>
        <taxon>Bacteria</taxon>
        <taxon>Bacillati</taxon>
        <taxon>Actinomycetota</taxon>
        <taxon>Actinomycetes</taxon>
        <taxon>Kitasatosporales</taxon>
        <taxon>Streptomycetaceae</taxon>
        <taxon>Streptomyces</taxon>
    </lineage>
</organism>
<gene>
    <name evidence="1" type="ORF">C1J00_21830</name>
</gene>
<evidence type="ECO:0000313" key="1">
    <source>
        <dbReference type="EMBL" id="PNG20129.1"/>
    </source>
</evidence>
<sequence>MQVDGNQNSKIIVAAGSITMKDKPQLPVVNIPQAELDVVRRAWVELDVRDQRVPTAEKAVARLTGDGPRLAVVTGPPGYGKRTAGIKALWEVAQGQSLKLQEIVPDWEKPGSPDVAELPDEPGTGYLLDVAAEISDWQNRGAFAQQLVSYAEELRLSGSFLVVIADEHGWPEAVAGAVAGVVVRATARPSARRVARMHLEYVHHQPGRLHWLTGVPSGTGLAGKAAQQLTDGSRPADAADLAAKLAAAEDSPKGLERALSAFQEWRTDVRDVFSATENNPDDRALLISAVFLNGKDALTVQDGARELLGESPKADVRTILTGPDLTSRLTAMGAEVTGRTVSLDHKPGYARAVLLHLWQQRADIHAHLLKWLDTITSPKGAGSDLAAISDLLVELAVAENDIRVVQKVHAWIDNGADSPEHRALIARFLTVAAESDTLGAGVRGLLLDSAQETSKAVATVVALVCRGEFAEHYPRQALVRLRHILDRPEPDEAVRTAQEALRDIAARDGQLPRVWNTVIKWATEKKHLAGHRAFLSLLDPSVDPYVLQVMLAAAELKQDVREALVAGWNAALADTRVEVECRQLLAAWAEVRKTADVPTELMTEIINQVVLDHLVATPVSALIFGEPGVADGEAVIELRKDLRLPPALSSLVSAHEHASAGS</sequence>
<accession>A0A2N8TMC8</accession>
<keyword evidence="2" id="KW-1185">Reference proteome</keyword>
<comment type="caution">
    <text evidence="1">The sequence shown here is derived from an EMBL/GenBank/DDBJ whole genome shotgun (WGS) entry which is preliminary data.</text>
</comment>
<reference evidence="1 2" key="1">
    <citation type="submission" date="2018-01" db="EMBL/GenBank/DDBJ databases">
        <title>Draft genome sequence of Streptomyces sp. 13K301.</title>
        <authorList>
            <person name="Sahin N."/>
            <person name="Saygin H."/>
            <person name="Ay H."/>
        </authorList>
    </citation>
    <scope>NUCLEOTIDE SEQUENCE [LARGE SCALE GENOMIC DNA]</scope>
    <source>
        <strain evidence="1 2">13K301</strain>
    </source>
</reference>